<keyword evidence="3" id="KW-0808">Transferase</keyword>
<dbReference type="FunFam" id="3.40.50.2000:FF:000071">
    <property type="entry name" value="Glycosyltransferase"/>
    <property type="match status" value="1"/>
</dbReference>
<comment type="caution">
    <text evidence="4">The sequence shown here is derived from an EMBL/GenBank/DDBJ whole genome shotgun (WGS) entry which is preliminary data.</text>
</comment>
<keyword evidence="2" id="KW-0328">Glycosyltransferase</keyword>
<comment type="similarity">
    <text evidence="1">Belongs to the UDP-glycosyltransferase family.</text>
</comment>
<dbReference type="GO" id="GO:0046527">
    <property type="term" value="F:glucosyltransferase activity"/>
    <property type="evidence" value="ECO:0007669"/>
    <property type="project" value="UniProtKB-ARBA"/>
</dbReference>
<dbReference type="CDD" id="cd03784">
    <property type="entry name" value="GT1_Gtf-like"/>
    <property type="match status" value="1"/>
</dbReference>
<dbReference type="GO" id="GO:0008194">
    <property type="term" value="F:UDP-glycosyltransferase activity"/>
    <property type="evidence" value="ECO:0007669"/>
    <property type="project" value="UniProtKB-ARBA"/>
</dbReference>
<dbReference type="Proteomes" id="UP001630127">
    <property type="component" value="Unassembled WGS sequence"/>
</dbReference>
<evidence type="ECO:0008006" key="6">
    <source>
        <dbReference type="Google" id="ProtNLM"/>
    </source>
</evidence>
<reference evidence="4 5" key="1">
    <citation type="submission" date="2024-11" db="EMBL/GenBank/DDBJ databases">
        <title>A near-complete genome assembly of Cinchona calisaya.</title>
        <authorList>
            <person name="Lian D.C."/>
            <person name="Zhao X.W."/>
            <person name="Wei L."/>
        </authorList>
    </citation>
    <scope>NUCLEOTIDE SEQUENCE [LARGE SCALE GENOMIC DNA]</scope>
    <source>
        <tissue evidence="4">Nenye</tissue>
    </source>
</reference>
<sequence>MVQLHVFLFPMMARGHMIPTLDMAKLFSSHGVKTTLITTPLRAPTFTKAIEATRQLQGNEIAIRVIEFPVEKAGLPEGCESLDKITDDQIPNFIKATFMLQEPLEQLLKEYHDHPSCLVADMFFPWATEVAEKFCIPRLIFHGTSYFALCVSENMRKFKPFKNVSNDSEPFLVPNLPHQIMLTRNKVPLYDQDDIETDVTKLMRQIKESENKSFGVIINSFYELEPEYSEYYRKNLERRSWHIGPLHLCNGRLNLNSSMIDEHQSLKWLEPKKQNSVIFVCFGSISNFTADQLREIAIGLEASGQEFIWVVRKTEDEKECDHQNWLPEGFEERMKDRGLIIRGWAPQVKILENTAVGSFITHCGWNSTLEAVCAGKPMVTWPLFAEQFFNEKLVTEILRIGVGVGSKKWSRTTSEVVKSEEIAKAVMEVMVGEEATELRDRALVLMEMAMKAVEDGGSSSSDLRALIEELSNPT</sequence>
<dbReference type="EMBL" id="JBJUIK010000010">
    <property type="protein sequence ID" value="KAL3515300.1"/>
    <property type="molecule type" value="Genomic_DNA"/>
</dbReference>
<dbReference type="PANTHER" id="PTHR48047:SF45">
    <property type="entry name" value="SCOPOLETIN GLUCOSYLTRANSFERASE-LIKE"/>
    <property type="match status" value="1"/>
</dbReference>
<dbReference type="AlphaFoldDB" id="A0ABD2Z762"/>
<protein>
    <recommendedName>
        <fullName evidence="6">Glycosyltransferase</fullName>
    </recommendedName>
</protein>
<evidence type="ECO:0000256" key="3">
    <source>
        <dbReference type="ARBA" id="ARBA00022679"/>
    </source>
</evidence>
<keyword evidence="5" id="KW-1185">Reference proteome</keyword>
<gene>
    <name evidence="4" type="ORF">ACH5RR_022202</name>
</gene>
<dbReference type="FunFam" id="3.40.50.2000:FF:000047">
    <property type="entry name" value="Glycosyltransferase"/>
    <property type="match status" value="1"/>
</dbReference>
<proteinExistence type="inferred from homology"/>
<dbReference type="InterPro" id="IPR002213">
    <property type="entry name" value="UDP_glucos_trans"/>
</dbReference>
<evidence type="ECO:0000313" key="5">
    <source>
        <dbReference type="Proteomes" id="UP001630127"/>
    </source>
</evidence>
<accession>A0ABD2Z762</accession>
<evidence type="ECO:0000256" key="1">
    <source>
        <dbReference type="ARBA" id="ARBA00009995"/>
    </source>
</evidence>
<dbReference type="PANTHER" id="PTHR48047">
    <property type="entry name" value="GLYCOSYLTRANSFERASE"/>
    <property type="match status" value="1"/>
</dbReference>
<dbReference type="SUPFAM" id="SSF53756">
    <property type="entry name" value="UDP-Glycosyltransferase/glycogen phosphorylase"/>
    <property type="match status" value="1"/>
</dbReference>
<organism evidence="4 5">
    <name type="scientific">Cinchona calisaya</name>
    <dbReference type="NCBI Taxonomy" id="153742"/>
    <lineage>
        <taxon>Eukaryota</taxon>
        <taxon>Viridiplantae</taxon>
        <taxon>Streptophyta</taxon>
        <taxon>Embryophyta</taxon>
        <taxon>Tracheophyta</taxon>
        <taxon>Spermatophyta</taxon>
        <taxon>Magnoliopsida</taxon>
        <taxon>eudicotyledons</taxon>
        <taxon>Gunneridae</taxon>
        <taxon>Pentapetalae</taxon>
        <taxon>asterids</taxon>
        <taxon>lamiids</taxon>
        <taxon>Gentianales</taxon>
        <taxon>Rubiaceae</taxon>
        <taxon>Cinchonoideae</taxon>
        <taxon>Cinchoneae</taxon>
        <taxon>Cinchona</taxon>
    </lineage>
</organism>
<name>A0ABD2Z762_9GENT</name>
<dbReference type="Gene3D" id="3.40.50.2000">
    <property type="entry name" value="Glycogen Phosphorylase B"/>
    <property type="match status" value="2"/>
</dbReference>
<evidence type="ECO:0000313" key="4">
    <source>
        <dbReference type="EMBL" id="KAL3515300.1"/>
    </source>
</evidence>
<dbReference type="Pfam" id="PF00201">
    <property type="entry name" value="UDPGT"/>
    <property type="match status" value="1"/>
</dbReference>
<evidence type="ECO:0000256" key="2">
    <source>
        <dbReference type="ARBA" id="ARBA00022676"/>
    </source>
</evidence>